<dbReference type="Gene3D" id="2.60.120.620">
    <property type="entry name" value="q2cbj1_9rhob like domain"/>
    <property type="match status" value="1"/>
</dbReference>
<dbReference type="SMART" id="SM00702">
    <property type="entry name" value="P4Hc"/>
    <property type="match status" value="1"/>
</dbReference>
<keyword evidence="5" id="KW-0408">Iron</keyword>
<feature type="region of interest" description="Disordered" evidence="6">
    <location>
        <begin position="1"/>
        <end position="83"/>
    </location>
</feature>
<feature type="domain" description="Fe2OG dioxygenase" evidence="7">
    <location>
        <begin position="383"/>
        <end position="509"/>
    </location>
</feature>
<dbReference type="InterPro" id="IPR005123">
    <property type="entry name" value="Oxoglu/Fe-dep_dioxygenase_dom"/>
</dbReference>
<evidence type="ECO:0000256" key="5">
    <source>
        <dbReference type="ARBA" id="ARBA00023004"/>
    </source>
</evidence>
<evidence type="ECO:0000256" key="2">
    <source>
        <dbReference type="ARBA" id="ARBA00022723"/>
    </source>
</evidence>
<dbReference type="Pfam" id="PF13640">
    <property type="entry name" value="2OG-FeII_Oxy_3"/>
    <property type="match status" value="1"/>
</dbReference>
<proteinExistence type="predicted"/>
<dbReference type="PANTHER" id="PTHR10869">
    <property type="entry name" value="PROLYL 4-HYDROXYLASE ALPHA SUBUNIT"/>
    <property type="match status" value="1"/>
</dbReference>
<protein>
    <recommendedName>
        <fullName evidence="7">Fe2OG dioxygenase domain-containing protein</fullName>
    </recommendedName>
</protein>
<organism evidence="8">
    <name type="scientific">Paramoeba aestuarina</name>
    <dbReference type="NCBI Taxonomy" id="180227"/>
    <lineage>
        <taxon>Eukaryota</taxon>
        <taxon>Amoebozoa</taxon>
        <taxon>Discosea</taxon>
        <taxon>Flabellinia</taxon>
        <taxon>Dactylopodida</taxon>
        <taxon>Paramoebidae</taxon>
        <taxon>Paramoeba</taxon>
    </lineage>
</organism>
<name>A0A7S4KLZ0_9EUKA</name>
<dbReference type="EMBL" id="HBKR01012442">
    <property type="protein sequence ID" value="CAE2298735.1"/>
    <property type="molecule type" value="Transcribed_RNA"/>
</dbReference>
<dbReference type="PROSITE" id="PS51471">
    <property type="entry name" value="FE2OG_OXY"/>
    <property type="match status" value="1"/>
</dbReference>
<dbReference type="InterPro" id="IPR045054">
    <property type="entry name" value="P4HA-like"/>
</dbReference>
<gene>
    <name evidence="8" type="ORF">NAES01612_LOCUS8246</name>
</gene>
<dbReference type="GO" id="GO:0031418">
    <property type="term" value="F:L-ascorbic acid binding"/>
    <property type="evidence" value="ECO:0007669"/>
    <property type="project" value="InterPro"/>
</dbReference>
<feature type="compositionally biased region" description="Polar residues" evidence="6">
    <location>
        <begin position="13"/>
        <end position="24"/>
    </location>
</feature>
<evidence type="ECO:0000256" key="3">
    <source>
        <dbReference type="ARBA" id="ARBA00022964"/>
    </source>
</evidence>
<sequence>MGKKRNKPHHAQQHSNNGNLSVNQVKMKKKKKNKLKRKELLLSQQGASQGLQKDLFQDSDLEVDSEADSDDVSQDGSSSSLSTKDLQTTLRTLKLLGEDSQLFHSAKVREIRGALYALPMLKDKPKTAVGLISQYLRDHMWEKAGEALAEMNDKSISPPLGALQRWVRDCDAVDGGSIGDEIAPLRVLDIILRVSCPQLISPFQPPNTVLREDKGTVRLFRPFSAFPYVGFEEDKIDTSPESVKFWTSKFEIFHSVPAEQRTPPNYHPMCLWKFKGGDSGENHVRNCKVTEQGFALDEVDPARPIQRYDVPGVPGAFLIQNVLSPEDCSRVLSLSESLSYMPDVPLTGLKSVLAENFCWLISSHLHDTIFERIKTLLPPGAVGFNRRWRLYRYRPGNVYRPHIDGAWPGSGVTEEGQYLFDAFGDRYSQLTMLFYFNDLKELEQGGCTTFFLPCEGRKGTLNAFPVSPRRGSILFFPHGDVEGSLLHEGSAVFAGSKYVCRTEVLCLTKKK</sequence>
<dbReference type="GO" id="GO:0005506">
    <property type="term" value="F:iron ion binding"/>
    <property type="evidence" value="ECO:0007669"/>
    <property type="project" value="InterPro"/>
</dbReference>
<feature type="compositionally biased region" description="Basic residues" evidence="6">
    <location>
        <begin position="26"/>
        <end position="37"/>
    </location>
</feature>
<evidence type="ECO:0000256" key="6">
    <source>
        <dbReference type="SAM" id="MobiDB-lite"/>
    </source>
</evidence>
<feature type="compositionally biased region" description="Acidic residues" evidence="6">
    <location>
        <begin position="57"/>
        <end position="73"/>
    </location>
</feature>
<dbReference type="GO" id="GO:0004656">
    <property type="term" value="F:procollagen-proline 4-dioxygenase activity"/>
    <property type="evidence" value="ECO:0007669"/>
    <property type="project" value="TreeGrafter"/>
</dbReference>
<dbReference type="GO" id="GO:0005783">
    <property type="term" value="C:endoplasmic reticulum"/>
    <property type="evidence" value="ECO:0007669"/>
    <property type="project" value="TreeGrafter"/>
</dbReference>
<keyword evidence="3" id="KW-0223">Dioxygenase</keyword>
<keyword evidence="4" id="KW-0560">Oxidoreductase</keyword>
<dbReference type="InterPro" id="IPR044862">
    <property type="entry name" value="Pro_4_hyd_alph_FE2OG_OXY"/>
</dbReference>
<reference evidence="8" key="1">
    <citation type="submission" date="2021-01" db="EMBL/GenBank/DDBJ databases">
        <authorList>
            <person name="Corre E."/>
            <person name="Pelletier E."/>
            <person name="Niang G."/>
            <person name="Scheremetjew M."/>
            <person name="Finn R."/>
            <person name="Kale V."/>
            <person name="Holt S."/>
            <person name="Cochrane G."/>
            <person name="Meng A."/>
            <person name="Brown T."/>
            <person name="Cohen L."/>
        </authorList>
    </citation>
    <scope>NUCLEOTIDE SEQUENCE</scope>
    <source>
        <strain evidence="8">SoJaBio B1-5/56/2</strain>
    </source>
</reference>
<comment type="cofactor">
    <cofactor evidence="1">
        <name>L-ascorbate</name>
        <dbReference type="ChEBI" id="CHEBI:38290"/>
    </cofactor>
</comment>
<feature type="compositionally biased region" description="Low complexity" evidence="6">
    <location>
        <begin position="74"/>
        <end position="83"/>
    </location>
</feature>
<feature type="compositionally biased region" description="Basic residues" evidence="6">
    <location>
        <begin position="1"/>
        <end position="12"/>
    </location>
</feature>
<evidence type="ECO:0000256" key="4">
    <source>
        <dbReference type="ARBA" id="ARBA00023002"/>
    </source>
</evidence>
<evidence type="ECO:0000313" key="8">
    <source>
        <dbReference type="EMBL" id="CAE2298735.1"/>
    </source>
</evidence>
<dbReference type="PANTHER" id="PTHR10869:SF247">
    <property type="entry name" value="FE2OG DIOXYGENASE DOMAIN-CONTAINING PROTEIN"/>
    <property type="match status" value="1"/>
</dbReference>
<accession>A0A7S4KLZ0</accession>
<dbReference type="AlphaFoldDB" id="A0A7S4KLZ0"/>
<evidence type="ECO:0000256" key="1">
    <source>
        <dbReference type="ARBA" id="ARBA00001961"/>
    </source>
</evidence>
<dbReference type="InterPro" id="IPR006620">
    <property type="entry name" value="Pro_4_hyd_alph"/>
</dbReference>
<keyword evidence="2" id="KW-0479">Metal-binding</keyword>
<feature type="compositionally biased region" description="Low complexity" evidence="6">
    <location>
        <begin position="41"/>
        <end position="52"/>
    </location>
</feature>
<evidence type="ECO:0000259" key="7">
    <source>
        <dbReference type="PROSITE" id="PS51471"/>
    </source>
</evidence>